<keyword evidence="3" id="KW-1185">Reference proteome</keyword>
<dbReference type="STRING" id="195883.A0A482X8M7"/>
<comment type="cofactor">
    <cofactor evidence="1">
        <name>Fe(2+)</name>
        <dbReference type="ChEBI" id="CHEBI:29033"/>
    </cofactor>
</comment>
<comment type="caution">
    <text evidence="2">The sequence shown here is derived from an EMBL/GenBank/DDBJ whole genome shotgun (WGS) entry which is preliminary data.</text>
</comment>
<evidence type="ECO:0000256" key="1">
    <source>
        <dbReference type="ARBA" id="ARBA00001954"/>
    </source>
</evidence>
<dbReference type="PANTHER" id="PTHR21052:SF0">
    <property type="entry name" value="ALPHA-KETOGLUTARATE-DEPENDENT DIOXYGENASE ALKB HOMOLOG 7, MITOCHONDRIAL"/>
    <property type="match status" value="1"/>
</dbReference>
<evidence type="ECO:0000313" key="3">
    <source>
        <dbReference type="Proteomes" id="UP000291343"/>
    </source>
</evidence>
<dbReference type="AlphaFoldDB" id="A0A482X8M7"/>
<dbReference type="SUPFAM" id="SSF51197">
    <property type="entry name" value="Clavaminate synthase-like"/>
    <property type="match status" value="1"/>
</dbReference>
<proteinExistence type="predicted"/>
<protein>
    <recommendedName>
        <fullName evidence="4">Alpha-ketoglutarate-dependent dioxygenase AlkB-like domain-containing protein</fullName>
    </recommendedName>
</protein>
<evidence type="ECO:0008006" key="4">
    <source>
        <dbReference type="Google" id="ProtNLM"/>
    </source>
</evidence>
<dbReference type="EMBL" id="QKKF02015643">
    <property type="protein sequence ID" value="RZF42019.1"/>
    <property type="molecule type" value="Genomic_DNA"/>
</dbReference>
<reference evidence="2 3" key="1">
    <citation type="journal article" date="2017" name="Gigascience">
        <title>Genome sequence of the small brown planthopper, Laodelphax striatellus.</title>
        <authorList>
            <person name="Zhu J."/>
            <person name="Jiang F."/>
            <person name="Wang X."/>
            <person name="Yang P."/>
            <person name="Bao Y."/>
            <person name="Zhao W."/>
            <person name="Wang W."/>
            <person name="Lu H."/>
            <person name="Wang Q."/>
            <person name="Cui N."/>
            <person name="Li J."/>
            <person name="Chen X."/>
            <person name="Luo L."/>
            <person name="Yu J."/>
            <person name="Kang L."/>
            <person name="Cui F."/>
        </authorList>
    </citation>
    <scope>NUCLEOTIDE SEQUENCE [LARGE SCALE GENOMIC DNA]</scope>
    <source>
        <strain evidence="2">Lst14</strain>
    </source>
</reference>
<gene>
    <name evidence="2" type="ORF">LSTR_LSTR003524</name>
</gene>
<name>A0A482X8M7_LAOST</name>
<dbReference type="FunCoup" id="A0A482X8M7">
    <property type="interactions" value="604"/>
</dbReference>
<sequence>MLKYVSHSLKCIGSNIEHNLLKGLLLGRSNFYSTSIHSDENSQRKPDNLNTDFDLFSFSDDCDCNIREKLLKNMMVFNNFILEEEEKSILDEIEPYMKRLRYEFDHWDNAIHGFRETERLQWNEQNTEILERIRDTAFPKSSQTLGHVHILDLSEKGHIKPHIDSVRFCGNTIAGLSLLSDSVMRLALEKNKDVFADVFLKRRSLYIMKDCARYDFTHEILPNNDSKFKGKSIQRSRRISLMCRNKPSPS</sequence>
<evidence type="ECO:0000313" key="2">
    <source>
        <dbReference type="EMBL" id="RZF42019.1"/>
    </source>
</evidence>
<dbReference type="GO" id="GO:0005759">
    <property type="term" value="C:mitochondrial matrix"/>
    <property type="evidence" value="ECO:0007669"/>
    <property type="project" value="TreeGrafter"/>
</dbReference>
<organism evidence="2 3">
    <name type="scientific">Laodelphax striatellus</name>
    <name type="common">Small brown planthopper</name>
    <name type="synonym">Delphax striatella</name>
    <dbReference type="NCBI Taxonomy" id="195883"/>
    <lineage>
        <taxon>Eukaryota</taxon>
        <taxon>Metazoa</taxon>
        <taxon>Ecdysozoa</taxon>
        <taxon>Arthropoda</taxon>
        <taxon>Hexapoda</taxon>
        <taxon>Insecta</taxon>
        <taxon>Pterygota</taxon>
        <taxon>Neoptera</taxon>
        <taxon>Paraneoptera</taxon>
        <taxon>Hemiptera</taxon>
        <taxon>Auchenorrhyncha</taxon>
        <taxon>Fulgoroidea</taxon>
        <taxon>Delphacidae</taxon>
        <taxon>Criomorphinae</taxon>
        <taxon>Laodelphax</taxon>
    </lineage>
</organism>
<dbReference type="Gene3D" id="2.60.120.590">
    <property type="entry name" value="Alpha-ketoglutarate-dependent dioxygenase AlkB-like"/>
    <property type="match status" value="1"/>
</dbReference>
<accession>A0A482X8M7</accession>
<dbReference type="GO" id="GO:0006631">
    <property type="term" value="P:fatty acid metabolic process"/>
    <property type="evidence" value="ECO:0007669"/>
    <property type="project" value="TreeGrafter"/>
</dbReference>
<dbReference type="GO" id="GO:0006974">
    <property type="term" value="P:DNA damage response"/>
    <property type="evidence" value="ECO:0007669"/>
    <property type="project" value="InterPro"/>
</dbReference>
<dbReference type="InParanoid" id="A0A482X8M7"/>
<dbReference type="InterPro" id="IPR037151">
    <property type="entry name" value="AlkB-like_sf"/>
</dbReference>
<dbReference type="PANTHER" id="PTHR21052">
    <property type="entry name" value="SPERMATOGENESIS ASSOCIATED 11-RELATED"/>
    <property type="match status" value="1"/>
</dbReference>
<dbReference type="OrthoDB" id="28127at2759"/>
<dbReference type="Proteomes" id="UP000291343">
    <property type="component" value="Unassembled WGS sequence"/>
</dbReference>
<dbReference type="SMR" id="A0A482X8M7"/>
<dbReference type="InterPro" id="IPR032870">
    <property type="entry name" value="ALKBH7-like"/>
</dbReference>